<sequence length="407" mass="47686">MMNTKTVISLKEYEQVQDVYLPPQTTRILKNDYSHVFHLSPSGLDHYHLTAKSMIGLVNCEDHLFQIEPKMKTPIIWDWLAVAYDLKSLEWDWSRVGFASSFGDMEWVVKSFIKECQRIYSRGIKKGNVQKEEPIAAVRGSLNATQTFHRWLKYDYRFECRFDELTEDVNENRIIAATLSAMLVHSYHDSNIRGDLRSLLQIYGKEINQSISNLFDPSLWIREIQQLPLNRTNAHYHRGIQWAFLYWKTTSLDFSLGHVQSHSFLLDMNELFELYISKRLTTELRPYGIQVIQQKYDYLAEMGRIRIIPDVLLKTPSGREIVLDLKYILKRDAASINSNIFQMLAYLTARKAKHGILLYAGGKERTDHIKNSNFTVHQWSMELDKENGAELVEARMKELAERLVKLW</sequence>
<evidence type="ECO:0000313" key="1">
    <source>
        <dbReference type="EMBL" id="MBU9713225.1"/>
    </source>
</evidence>
<evidence type="ECO:0000313" key="2">
    <source>
        <dbReference type="Proteomes" id="UP000784880"/>
    </source>
</evidence>
<accession>A0ABS6JLC4</accession>
<dbReference type="PANTHER" id="PTHR38733:SF1">
    <property type="entry name" value="TYPE IV METHYL-DIRECTED RESTRICTION ENZYME ECOKMCRBC"/>
    <property type="match status" value="1"/>
</dbReference>
<keyword evidence="2" id="KW-1185">Reference proteome</keyword>
<dbReference type="RefSeq" id="WP_217067390.1">
    <property type="nucleotide sequence ID" value="NZ_JAHQCS010000129.1"/>
</dbReference>
<dbReference type="InterPro" id="IPR019292">
    <property type="entry name" value="McrC"/>
</dbReference>
<dbReference type="PANTHER" id="PTHR38733">
    <property type="entry name" value="PROTEIN MCRC"/>
    <property type="match status" value="1"/>
</dbReference>
<protein>
    <submittedName>
        <fullName evidence="1">McrC family protein</fullName>
    </submittedName>
</protein>
<dbReference type="Pfam" id="PF10117">
    <property type="entry name" value="McrBC"/>
    <property type="match status" value="1"/>
</dbReference>
<gene>
    <name evidence="1" type="ORF">KS419_15955</name>
</gene>
<dbReference type="Proteomes" id="UP000784880">
    <property type="component" value="Unassembled WGS sequence"/>
</dbReference>
<comment type="caution">
    <text evidence="1">The sequence shown here is derived from an EMBL/GenBank/DDBJ whole genome shotgun (WGS) entry which is preliminary data.</text>
</comment>
<name>A0ABS6JLC4_9BACI</name>
<proteinExistence type="predicted"/>
<reference evidence="1 2" key="1">
    <citation type="submission" date="2021-06" db="EMBL/GenBank/DDBJ databases">
        <title>Bacillus sp. RD4P76, an endophyte from a halophyte.</title>
        <authorList>
            <person name="Sun J.-Q."/>
        </authorList>
    </citation>
    <scope>NUCLEOTIDE SEQUENCE [LARGE SCALE GENOMIC DNA]</scope>
    <source>
        <strain evidence="1 2">CGMCC 1.15917</strain>
    </source>
</reference>
<dbReference type="EMBL" id="JAHQCS010000129">
    <property type="protein sequence ID" value="MBU9713225.1"/>
    <property type="molecule type" value="Genomic_DNA"/>
</dbReference>
<organism evidence="1 2">
    <name type="scientific">Evansella tamaricis</name>
    <dbReference type="NCBI Taxonomy" id="2069301"/>
    <lineage>
        <taxon>Bacteria</taxon>
        <taxon>Bacillati</taxon>
        <taxon>Bacillota</taxon>
        <taxon>Bacilli</taxon>
        <taxon>Bacillales</taxon>
        <taxon>Bacillaceae</taxon>
        <taxon>Evansella</taxon>
    </lineage>
</organism>